<sequence length="85" mass="9879">MNSKKIQVPIGMAVLYNILLLLLLMQLFHSVYFHQKLATATYLVLIGVAYWRDIEVRRSYSFGKKAIYHVMIALCLLYGFYALFA</sequence>
<keyword evidence="3" id="KW-1185">Reference proteome</keyword>
<dbReference type="Proteomes" id="UP001595916">
    <property type="component" value="Unassembled WGS sequence"/>
</dbReference>
<keyword evidence="1" id="KW-1133">Transmembrane helix</keyword>
<evidence type="ECO:0000313" key="3">
    <source>
        <dbReference type="Proteomes" id="UP001595916"/>
    </source>
</evidence>
<protein>
    <submittedName>
        <fullName evidence="2">Uncharacterized protein</fullName>
    </submittedName>
</protein>
<feature type="transmembrane region" description="Helical" evidence="1">
    <location>
        <begin position="37"/>
        <end position="54"/>
    </location>
</feature>
<proteinExistence type="predicted"/>
<reference evidence="3" key="1">
    <citation type="journal article" date="2019" name="Int. J. Syst. Evol. Microbiol.">
        <title>The Global Catalogue of Microorganisms (GCM) 10K type strain sequencing project: providing services to taxonomists for standard genome sequencing and annotation.</title>
        <authorList>
            <consortium name="The Broad Institute Genomics Platform"/>
            <consortium name="The Broad Institute Genome Sequencing Center for Infectious Disease"/>
            <person name="Wu L."/>
            <person name="Ma J."/>
        </authorList>
    </citation>
    <scope>NUCLEOTIDE SEQUENCE [LARGE SCALE GENOMIC DNA]</scope>
    <source>
        <strain evidence="3">CCUG 46385</strain>
    </source>
</reference>
<accession>A0ABV9QRK6</accession>
<organism evidence="2 3">
    <name type="scientific">Filifactor villosus</name>
    <dbReference type="NCBI Taxonomy" id="29374"/>
    <lineage>
        <taxon>Bacteria</taxon>
        <taxon>Bacillati</taxon>
        <taxon>Bacillota</taxon>
        <taxon>Clostridia</taxon>
        <taxon>Peptostreptococcales</taxon>
        <taxon>Filifactoraceae</taxon>
        <taxon>Filifactor</taxon>
    </lineage>
</organism>
<name>A0ABV9QRK6_9FIRM</name>
<keyword evidence="1" id="KW-0812">Transmembrane</keyword>
<feature type="transmembrane region" description="Helical" evidence="1">
    <location>
        <begin position="12"/>
        <end position="31"/>
    </location>
</feature>
<feature type="transmembrane region" description="Helical" evidence="1">
    <location>
        <begin position="66"/>
        <end position="84"/>
    </location>
</feature>
<dbReference type="EMBL" id="JBHSHL010000042">
    <property type="protein sequence ID" value="MFC4805266.1"/>
    <property type="molecule type" value="Genomic_DNA"/>
</dbReference>
<dbReference type="RefSeq" id="WP_379788811.1">
    <property type="nucleotide sequence ID" value="NZ_JBHSHL010000042.1"/>
</dbReference>
<comment type="caution">
    <text evidence="2">The sequence shown here is derived from an EMBL/GenBank/DDBJ whole genome shotgun (WGS) entry which is preliminary data.</text>
</comment>
<keyword evidence="1" id="KW-0472">Membrane</keyword>
<evidence type="ECO:0000313" key="2">
    <source>
        <dbReference type="EMBL" id="MFC4805266.1"/>
    </source>
</evidence>
<evidence type="ECO:0000256" key="1">
    <source>
        <dbReference type="SAM" id="Phobius"/>
    </source>
</evidence>
<gene>
    <name evidence="2" type="ORF">ACFO4R_09250</name>
</gene>